<gene>
    <name evidence="2" type="ORF">F4X14_04680</name>
</gene>
<sequence>MPCTCCEPPESGDYEGMFDTEWASREADAYVQNGLEARAERLIAYLLENCSGPLHVLDVGSGAGGIHHELLRRGLAESAVAVEASSAYIAAAREIGERLRQESKVQYVHGDFTAAAAVISSADVVILDRVICCYPHLGQLLGASASKAERFLALSYPREKWWVRIAFGLFNLYLKIKRKDFRTFVHPHSEVHSIAARDGLEQVHAETEGFWQITVYERAGSRSAA</sequence>
<dbReference type="SUPFAM" id="SSF53335">
    <property type="entry name" value="S-adenosyl-L-methionine-dependent methyltransferases"/>
    <property type="match status" value="1"/>
</dbReference>
<dbReference type="GO" id="GO:0032259">
    <property type="term" value="P:methylation"/>
    <property type="evidence" value="ECO:0007669"/>
    <property type="project" value="UniProtKB-KW"/>
</dbReference>
<evidence type="ECO:0000259" key="1">
    <source>
        <dbReference type="Pfam" id="PF13649"/>
    </source>
</evidence>
<dbReference type="InterPro" id="IPR041698">
    <property type="entry name" value="Methyltransf_25"/>
</dbReference>
<organism evidence="2">
    <name type="scientific">Caldilineaceae bacterium SB0661_bin_32</name>
    <dbReference type="NCBI Taxonomy" id="2605255"/>
    <lineage>
        <taxon>Bacteria</taxon>
        <taxon>Bacillati</taxon>
        <taxon>Chloroflexota</taxon>
        <taxon>Caldilineae</taxon>
        <taxon>Caldilineales</taxon>
        <taxon>Caldilineaceae</taxon>
    </lineage>
</organism>
<dbReference type="Gene3D" id="3.40.50.150">
    <property type="entry name" value="Vaccinia Virus protein VP39"/>
    <property type="match status" value="1"/>
</dbReference>
<protein>
    <submittedName>
        <fullName evidence="2">Methyltransferase domain-containing protein</fullName>
    </submittedName>
</protein>
<name>A0A6B1D438_9CHLR</name>
<reference evidence="2" key="1">
    <citation type="submission" date="2019-09" db="EMBL/GenBank/DDBJ databases">
        <title>Characterisation of the sponge microbiome using genome-centric metagenomics.</title>
        <authorList>
            <person name="Engelberts J.P."/>
            <person name="Robbins S.J."/>
            <person name="De Goeij J.M."/>
            <person name="Aranda M."/>
            <person name="Bell S.C."/>
            <person name="Webster N.S."/>
        </authorList>
    </citation>
    <scope>NUCLEOTIDE SEQUENCE</scope>
    <source>
        <strain evidence="2">SB0661_bin_32</strain>
    </source>
</reference>
<dbReference type="EMBL" id="VXMH01000021">
    <property type="protein sequence ID" value="MYC94245.1"/>
    <property type="molecule type" value="Genomic_DNA"/>
</dbReference>
<feature type="domain" description="Methyltransferase" evidence="1">
    <location>
        <begin position="56"/>
        <end position="132"/>
    </location>
</feature>
<accession>A0A6B1D438</accession>
<dbReference type="GO" id="GO:0008168">
    <property type="term" value="F:methyltransferase activity"/>
    <property type="evidence" value="ECO:0007669"/>
    <property type="project" value="UniProtKB-KW"/>
</dbReference>
<dbReference type="Pfam" id="PF13649">
    <property type="entry name" value="Methyltransf_25"/>
    <property type="match status" value="1"/>
</dbReference>
<evidence type="ECO:0000313" key="2">
    <source>
        <dbReference type="EMBL" id="MYC94245.1"/>
    </source>
</evidence>
<keyword evidence="2" id="KW-0489">Methyltransferase</keyword>
<keyword evidence="2" id="KW-0808">Transferase</keyword>
<comment type="caution">
    <text evidence="2">The sequence shown here is derived from an EMBL/GenBank/DDBJ whole genome shotgun (WGS) entry which is preliminary data.</text>
</comment>
<dbReference type="AlphaFoldDB" id="A0A6B1D438"/>
<dbReference type="InterPro" id="IPR029063">
    <property type="entry name" value="SAM-dependent_MTases_sf"/>
</dbReference>
<dbReference type="CDD" id="cd02440">
    <property type="entry name" value="AdoMet_MTases"/>
    <property type="match status" value="1"/>
</dbReference>
<proteinExistence type="predicted"/>